<reference evidence="1 2" key="1">
    <citation type="submission" date="2019-02" db="EMBL/GenBank/DDBJ databases">
        <title>The genomic architecture of introgression among sibling species of bacteria.</title>
        <authorList>
            <person name="Cavassim M.I.A."/>
            <person name="Moeskjaer S."/>
            <person name="Moslemi C."/>
            <person name="Fields B."/>
            <person name="Bachmann A."/>
            <person name="Vilhjalmsson B."/>
            <person name="Schierup M.H."/>
            <person name="Young J.P.W."/>
            <person name="Andersen S.U."/>
        </authorList>
    </citation>
    <scope>NUCLEOTIDE SEQUENCE [LARGE SCALE GENOMIC DNA]</scope>
    <source>
        <strain evidence="1 2">SM42</strain>
    </source>
</reference>
<dbReference type="AlphaFoldDB" id="A0AAE8U381"/>
<dbReference type="Proteomes" id="UP000291892">
    <property type="component" value="Unassembled WGS sequence"/>
</dbReference>
<evidence type="ECO:0000313" key="1">
    <source>
        <dbReference type="EMBL" id="TBF19221.1"/>
    </source>
</evidence>
<comment type="caution">
    <text evidence="1">The sequence shown here is derived from an EMBL/GenBank/DDBJ whole genome shotgun (WGS) entry which is preliminary data.</text>
</comment>
<proteinExistence type="predicted"/>
<dbReference type="RefSeq" id="WP_130765229.1">
    <property type="nucleotide sequence ID" value="NZ_SIMU01000001.1"/>
</dbReference>
<sequence length="77" mass="9024">MEAFLTRRFARLGAGRRQGEMTRVYPSTPFYFMIYSHIKYTLRLRVLGCYQDMGMRARDVTVSVDARIDMPVGYMSD</sequence>
<protein>
    <submittedName>
        <fullName evidence="1">Uncharacterized protein</fullName>
    </submittedName>
</protein>
<name>A0AAE8U381_9HYPH</name>
<evidence type="ECO:0000313" key="2">
    <source>
        <dbReference type="Proteomes" id="UP000291892"/>
    </source>
</evidence>
<gene>
    <name evidence="1" type="ORF">ELG94_13290</name>
</gene>
<accession>A0AAE8U381</accession>
<organism evidence="1 2">
    <name type="scientific">Rhizobium ruizarguesonis</name>
    <dbReference type="NCBI Taxonomy" id="2081791"/>
    <lineage>
        <taxon>Bacteria</taxon>
        <taxon>Pseudomonadati</taxon>
        <taxon>Pseudomonadota</taxon>
        <taxon>Alphaproteobacteria</taxon>
        <taxon>Hyphomicrobiales</taxon>
        <taxon>Rhizobiaceae</taxon>
        <taxon>Rhizobium/Agrobacterium group</taxon>
        <taxon>Rhizobium</taxon>
    </lineage>
</organism>
<dbReference type="EMBL" id="SIKX01000001">
    <property type="protein sequence ID" value="TBF19221.1"/>
    <property type="molecule type" value="Genomic_DNA"/>
</dbReference>